<sequence length="46" mass="5166">MIDAKTKLKAMFPEDNLDTLINNPERYREVRDAANKSLGITSKLSG</sequence>
<protein>
    <submittedName>
        <fullName evidence="1">Uncharacterized protein</fullName>
    </submittedName>
</protein>
<evidence type="ECO:0000313" key="1">
    <source>
        <dbReference type="EMBL" id="BBJ04114.1"/>
    </source>
</evidence>
<name>A0A455W4C7_MARNT</name>
<reference evidence="1" key="1">
    <citation type="submission" date="2019-03" db="EMBL/GenBank/DDBJ databases">
        <title>Whole genome analysis of nitrate-reducing bacteria Marinobacter hydrocarbonoclasticus YB03.</title>
        <authorList>
            <person name="Azam A.H."/>
            <person name="Yuk S.R."/>
            <person name="Kamarisima K."/>
            <person name="Miyanaga K."/>
            <person name="Tanji Y."/>
        </authorList>
    </citation>
    <scope>NUCLEOTIDE SEQUENCE</scope>
    <source>
        <strain evidence="1">YB03</strain>
    </source>
</reference>
<dbReference type="EMBL" id="AP019537">
    <property type="protein sequence ID" value="BBJ04114.1"/>
    <property type="molecule type" value="Genomic_DNA"/>
</dbReference>
<gene>
    <name evidence="1" type="ORF">YBY_19630</name>
</gene>
<dbReference type="AlphaFoldDB" id="A0A455W4C7"/>
<accession>A0A455W4C7</accession>
<organism evidence="1">
    <name type="scientific">Marinobacter nauticus</name>
    <name type="common">Marinobacter hydrocarbonoclasticus</name>
    <name type="synonym">Marinobacter aquaeolei</name>
    <dbReference type="NCBI Taxonomy" id="2743"/>
    <lineage>
        <taxon>Bacteria</taxon>
        <taxon>Pseudomonadati</taxon>
        <taxon>Pseudomonadota</taxon>
        <taxon>Gammaproteobacteria</taxon>
        <taxon>Pseudomonadales</taxon>
        <taxon>Marinobacteraceae</taxon>
        <taxon>Marinobacter</taxon>
    </lineage>
</organism>
<proteinExistence type="predicted"/>